<evidence type="ECO:0000256" key="5">
    <source>
        <dbReference type="ARBA" id="ARBA00023136"/>
    </source>
</evidence>
<name>A0A556TQ84_BAGYA</name>
<keyword evidence="3 6" id="KW-0812">Transmembrane</keyword>
<dbReference type="InterPro" id="IPR045860">
    <property type="entry name" value="Snake_toxin-like_sf"/>
</dbReference>
<keyword evidence="7" id="KW-1185">Reference proteome</keyword>
<keyword evidence="5" id="KW-0472">Membrane</keyword>
<comment type="caution">
    <text evidence="6">The sequence shown here is derived from an EMBL/GenBank/DDBJ whole genome shotgun (WGS) entry which is preliminary data.</text>
</comment>
<protein>
    <submittedName>
        <fullName evidence="6">Cleft lip and palate transmembrane protein 1-like protein</fullName>
    </submittedName>
</protein>
<comment type="subcellular location">
    <subcellularLocation>
        <location evidence="1">Membrane</location>
        <topology evidence="1">Multi-pass membrane protein</topology>
    </subcellularLocation>
</comment>
<dbReference type="GO" id="GO:0016020">
    <property type="term" value="C:membrane"/>
    <property type="evidence" value="ECO:0007669"/>
    <property type="project" value="UniProtKB-SubCell"/>
</dbReference>
<evidence type="ECO:0000313" key="6">
    <source>
        <dbReference type="EMBL" id="TSK34862.1"/>
    </source>
</evidence>
<reference evidence="6 7" key="1">
    <citation type="journal article" date="2019" name="Genome Biol. Evol.">
        <title>Whole-Genome Sequencing of the Giant Devil Catfish, Bagarius yarrelli.</title>
        <authorList>
            <person name="Jiang W."/>
            <person name="Lv Y."/>
            <person name="Cheng L."/>
            <person name="Yang K."/>
            <person name="Chao B."/>
            <person name="Wang X."/>
            <person name="Li Y."/>
            <person name="Pan X."/>
            <person name="You X."/>
            <person name="Zhang Y."/>
            <person name="Yang J."/>
            <person name="Li J."/>
            <person name="Zhang X."/>
            <person name="Liu S."/>
            <person name="Sun C."/>
            <person name="Yang J."/>
            <person name="Shi Q."/>
        </authorList>
    </citation>
    <scope>NUCLEOTIDE SEQUENCE [LARGE SCALE GENOMIC DNA]</scope>
    <source>
        <strain evidence="6">JWS20170419001</strain>
        <tissue evidence="6">Muscle</tissue>
    </source>
</reference>
<evidence type="ECO:0000256" key="1">
    <source>
        <dbReference type="ARBA" id="ARBA00004141"/>
    </source>
</evidence>
<dbReference type="Proteomes" id="UP000319801">
    <property type="component" value="Unassembled WGS sequence"/>
</dbReference>
<dbReference type="InterPro" id="IPR008429">
    <property type="entry name" value="CLPTM1"/>
</dbReference>
<dbReference type="Pfam" id="PF05602">
    <property type="entry name" value="CLPTM1"/>
    <property type="match status" value="1"/>
</dbReference>
<sequence>MFPSCYSKPKSGSQFKMSYTKVLFGVLVVYVLHTCWALYGFVHTKACDSAKGDDCVTSYLTAKPRLQSGVLPWKDSKYVRIVVRLTSQVLPIPSMALAGSAKQTQKGTEEQKVICHWKSRITLNMMTEDFTFNNAAVPSDMRRYMKISTPSNKHCNRNAEECQAPHDTCMTTVDILGEVKAIVKQCSSSRTCAGAAGTASRDANGNGNEVTCCSAHLCNISTATTIQLCTQLLTLPLSLLILLNKQ</sequence>
<evidence type="ECO:0000256" key="2">
    <source>
        <dbReference type="ARBA" id="ARBA00009310"/>
    </source>
</evidence>
<evidence type="ECO:0000256" key="4">
    <source>
        <dbReference type="ARBA" id="ARBA00022989"/>
    </source>
</evidence>
<comment type="similarity">
    <text evidence="2">Belongs to the CLPTM1 family.</text>
</comment>
<evidence type="ECO:0000313" key="7">
    <source>
        <dbReference type="Proteomes" id="UP000319801"/>
    </source>
</evidence>
<dbReference type="OrthoDB" id="10002433at2759"/>
<keyword evidence="4" id="KW-1133">Transmembrane helix</keyword>
<gene>
    <name evidence="6" type="ORF">Baya_4470</name>
</gene>
<proteinExistence type="inferred from homology"/>
<accession>A0A556TQ84</accession>
<dbReference type="AlphaFoldDB" id="A0A556TQ84"/>
<evidence type="ECO:0000256" key="3">
    <source>
        <dbReference type="ARBA" id="ARBA00022692"/>
    </source>
</evidence>
<dbReference type="Gene3D" id="2.10.60.10">
    <property type="entry name" value="CD59"/>
    <property type="match status" value="1"/>
</dbReference>
<organism evidence="6 7">
    <name type="scientific">Bagarius yarrelli</name>
    <name type="common">Goonch</name>
    <name type="synonym">Bagrus yarrelli</name>
    <dbReference type="NCBI Taxonomy" id="175774"/>
    <lineage>
        <taxon>Eukaryota</taxon>
        <taxon>Metazoa</taxon>
        <taxon>Chordata</taxon>
        <taxon>Craniata</taxon>
        <taxon>Vertebrata</taxon>
        <taxon>Euteleostomi</taxon>
        <taxon>Actinopterygii</taxon>
        <taxon>Neopterygii</taxon>
        <taxon>Teleostei</taxon>
        <taxon>Ostariophysi</taxon>
        <taxon>Siluriformes</taxon>
        <taxon>Sisoridae</taxon>
        <taxon>Sisorinae</taxon>
        <taxon>Bagarius</taxon>
    </lineage>
</organism>
<dbReference type="SUPFAM" id="SSF57302">
    <property type="entry name" value="Snake toxin-like"/>
    <property type="match status" value="1"/>
</dbReference>
<dbReference type="EMBL" id="VCAZ01000010">
    <property type="protein sequence ID" value="TSK34862.1"/>
    <property type="molecule type" value="Genomic_DNA"/>
</dbReference>